<protein>
    <submittedName>
        <fullName evidence="3">Serine hydrolase</fullName>
    </submittedName>
</protein>
<dbReference type="SUPFAM" id="SSF56601">
    <property type="entry name" value="beta-lactamase/transpeptidase-like"/>
    <property type="match status" value="1"/>
</dbReference>
<dbReference type="PANTHER" id="PTHR35333">
    <property type="entry name" value="BETA-LACTAMASE"/>
    <property type="match status" value="1"/>
</dbReference>
<dbReference type="InterPro" id="IPR012338">
    <property type="entry name" value="Beta-lactam/transpept-like"/>
</dbReference>
<dbReference type="Proteomes" id="UP001629744">
    <property type="component" value="Unassembled WGS sequence"/>
</dbReference>
<comment type="caution">
    <text evidence="3">The sequence shown here is derived from an EMBL/GenBank/DDBJ whole genome shotgun (WGS) entry which is preliminary data.</text>
</comment>
<dbReference type="PANTHER" id="PTHR35333:SF3">
    <property type="entry name" value="BETA-LACTAMASE-TYPE TRANSPEPTIDASE FOLD CONTAINING PROTEIN"/>
    <property type="match status" value="1"/>
</dbReference>
<reference evidence="3 4" key="1">
    <citation type="submission" date="2023-11" db="EMBL/GenBank/DDBJ databases">
        <authorList>
            <person name="Val-Calvo J."/>
            <person name="Scortti M."/>
            <person name="Vazquez-Boland J."/>
        </authorList>
    </citation>
    <scope>NUCLEOTIDE SEQUENCE [LARGE SCALE GENOMIC DNA]</scope>
    <source>
        <strain evidence="3 4">DSM 46662</strain>
    </source>
</reference>
<evidence type="ECO:0000256" key="1">
    <source>
        <dbReference type="SAM" id="SignalP"/>
    </source>
</evidence>
<dbReference type="EMBL" id="JBDLNU010000003">
    <property type="protein sequence ID" value="MFM1728845.1"/>
    <property type="molecule type" value="Genomic_DNA"/>
</dbReference>
<dbReference type="InterPro" id="IPR000871">
    <property type="entry name" value="Beta-lactam_class-A"/>
</dbReference>
<keyword evidence="3" id="KW-0378">Hydrolase</keyword>
<feature type="chain" id="PRO_5045734988" evidence="1">
    <location>
        <begin position="23"/>
        <end position="313"/>
    </location>
</feature>
<name>A0ABW9FTC5_9NOCA</name>
<evidence type="ECO:0000313" key="3">
    <source>
        <dbReference type="EMBL" id="MFM1728845.1"/>
    </source>
</evidence>
<evidence type="ECO:0000259" key="2">
    <source>
        <dbReference type="Pfam" id="PF13354"/>
    </source>
</evidence>
<keyword evidence="1" id="KW-0732">Signal</keyword>
<dbReference type="GO" id="GO:0016787">
    <property type="term" value="F:hydrolase activity"/>
    <property type="evidence" value="ECO:0007669"/>
    <property type="project" value="UniProtKB-KW"/>
</dbReference>
<dbReference type="Gene3D" id="3.40.710.10">
    <property type="entry name" value="DD-peptidase/beta-lactamase superfamily"/>
    <property type="match status" value="1"/>
</dbReference>
<dbReference type="InterPro" id="IPR045155">
    <property type="entry name" value="Beta-lactam_cat"/>
</dbReference>
<feature type="signal peptide" evidence="1">
    <location>
        <begin position="1"/>
        <end position="22"/>
    </location>
</feature>
<dbReference type="RefSeq" id="WP_348606701.1">
    <property type="nucleotide sequence ID" value="NZ_CP157276.1"/>
</dbReference>
<sequence>MAGRVRRLAGVCLAIAAITACATPFDDGTTPDSRHANRADSATVETAPLTLEGRITQSVVDAADRGADVTIALLDRRDGHYESFADATPFATASVAKLFIADDLFYREATAELALGGDEHALVARMLEYSDDDAANQLWDQYGTSDMIVDVVSRYGLLDTSVPYDDHWWNTMTTGRDLVDYYSAVLDGRGGLDAAHRDEMMTYLRASSPTAADGYDQSFGIPAGLPDETEIAVKQGWMCCIDDRWTHLSTGVIGPDDRYVLVLVSRENLDYGDSDAEYPDTSLTAAVDDVSAAHARETITDVVRTVFPQKRID</sequence>
<evidence type="ECO:0000313" key="4">
    <source>
        <dbReference type="Proteomes" id="UP001629744"/>
    </source>
</evidence>
<gene>
    <name evidence="3" type="ORF">ABEU19_002343</name>
</gene>
<keyword evidence="4" id="KW-1185">Reference proteome</keyword>
<organism evidence="3 4">
    <name type="scientific">Prescottella soli</name>
    <dbReference type="NCBI Taxonomy" id="1543852"/>
    <lineage>
        <taxon>Bacteria</taxon>
        <taxon>Bacillati</taxon>
        <taxon>Actinomycetota</taxon>
        <taxon>Actinomycetes</taxon>
        <taxon>Mycobacteriales</taxon>
        <taxon>Nocardiaceae</taxon>
        <taxon>Prescottella</taxon>
    </lineage>
</organism>
<feature type="domain" description="Beta-lactamase class A catalytic" evidence="2">
    <location>
        <begin position="122"/>
        <end position="262"/>
    </location>
</feature>
<dbReference type="Pfam" id="PF13354">
    <property type="entry name" value="Beta-lactamase2"/>
    <property type="match status" value="1"/>
</dbReference>
<proteinExistence type="predicted"/>
<dbReference type="PROSITE" id="PS51257">
    <property type="entry name" value="PROKAR_LIPOPROTEIN"/>
    <property type="match status" value="1"/>
</dbReference>
<accession>A0ABW9FTC5</accession>